<evidence type="ECO:0000313" key="3">
    <source>
        <dbReference type="EMBL" id="TYJ58832.1"/>
    </source>
</evidence>
<sequence length="1080" mass="126158">MFPPLSSSSRSTDTAALSASVDLEVIEAIFERGRDATSFPQIFRPYTEVLQESGISPTNDSVYYNFLLKVGVIKAPTWGDKWDVWKAAHSQTIPSFYSQQASGSYSSGTYTQPSKSYASSQLPEVRKRVPFLASASSDLDEGYTGGEESEVLASRPSPRKSMLQMEMDMEREKSSGRYTPPTQVDVTVEEDLMSFDPPIRTSTPIYAQHQHYSRGPPAYTASDISRALEDTADEFSALGLSTPKQRQREMDAPQTISWVDQIDELSMESRRQMEEKADVFYNYGLMWRCWNMWFKTSEWYRFTYKNITTARNNLLLRQVLEKWQHRTRNTLSLPPVADHHHSTTLKKSIFKSWLLRIKQRNLVERETQLVATMEERARKQVWDKWEMRWKKRREDRWRTEMAGKEVAFAQKMRKARLASVFAKWCLASKYNIIHRRHQTSLLANTLTHWRDATLNQRHLNGILGDIQLGQKEEAFHIWRQATVLRPLERELVLRNEQRLVGRVMDEWRMSSWQKRQASKLDRRRLLGEALSKWKQVHLKQKNLNRKAQTFSKLRILATTLHTWRLSSREVLFEQIKDRRRVTQAFTAWKAGQDRLKGLEALADTLVEGKDKQLVTTALKTWRSKASHLAHLDSLATHFHHGSLKTKCLTKWRSATQTISTNKALADQARGFFVKRSVFGVWKGQWGQIKVDDWVRKREERVMRGVLERWRGMARKYHDLEKRDIVFTKFVNQRTQQANFTKWLNRVIEVKDRELRAARDRDEKLCRDVVATWRERLSRIRADEKRADDAVEIRENEHLRRTFQSWRLVAKRSKRLRLASEQSLIEKDGRLLRNVWEKWWEKKRERDLEDVRREVEFLHENVILFGVMDKWKAATVILPGIQADATRVKNTTWNAWREAFEVKTKAKRLQKERDTRLLYEAFNLWKDSATEKALLKARRARNRSRPSGGHASDPKIGPRRSLPSSSAHHRSGSASTAHRPSLNPPPIPTGRTFQEYDRPASVYSEPVYTRLRDELGLKRNRRVGSEEPVVPPVREGREGTSNRIARGGRVEVAPVPTVEPMERPRSGSEMLRALRGSIPER</sequence>
<name>A0A5D3B7C3_9TREE</name>
<accession>A0A5D3B7C3</accession>
<feature type="domain" description="Sfi1 spindle body" evidence="2">
    <location>
        <begin position="271"/>
        <end position="457"/>
    </location>
</feature>
<keyword evidence="4" id="KW-1185">Reference proteome</keyword>
<evidence type="ECO:0000256" key="1">
    <source>
        <dbReference type="SAM" id="MobiDB-lite"/>
    </source>
</evidence>
<dbReference type="InterPro" id="IPR013665">
    <property type="entry name" value="Sfi1_dom"/>
</dbReference>
<comment type="caution">
    <text evidence="3">The sequence shown here is derived from an EMBL/GenBank/DDBJ whole genome shotgun (WGS) entry which is preliminary data.</text>
</comment>
<feature type="region of interest" description="Disordered" evidence="1">
    <location>
        <begin position="137"/>
        <end position="159"/>
    </location>
</feature>
<feature type="region of interest" description="Disordered" evidence="1">
    <location>
        <begin position="1022"/>
        <end position="1046"/>
    </location>
</feature>
<dbReference type="Proteomes" id="UP000322245">
    <property type="component" value="Unassembled WGS sequence"/>
</dbReference>
<dbReference type="AlphaFoldDB" id="A0A5D3B7C3"/>
<feature type="region of interest" description="Disordered" evidence="1">
    <location>
        <begin position="1058"/>
        <end position="1080"/>
    </location>
</feature>
<feature type="region of interest" description="Disordered" evidence="1">
    <location>
        <begin position="935"/>
        <end position="997"/>
    </location>
</feature>
<protein>
    <recommendedName>
        <fullName evidence="2">Sfi1 spindle body domain-containing protein</fullName>
    </recommendedName>
</protein>
<reference evidence="3 4" key="1">
    <citation type="submission" date="2017-05" db="EMBL/GenBank/DDBJ databases">
        <title>The Genome Sequence of Tsuchiyaea wingfieldii DSM 27421.</title>
        <authorList>
            <person name="Cuomo C."/>
            <person name="Passer A."/>
            <person name="Billmyre B."/>
            <person name="Heitman J."/>
        </authorList>
    </citation>
    <scope>NUCLEOTIDE SEQUENCE [LARGE SCALE GENOMIC DNA]</scope>
    <source>
        <strain evidence="3 4">DSM 27421</strain>
    </source>
</reference>
<evidence type="ECO:0000259" key="2">
    <source>
        <dbReference type="Pfam" id="PF08457"/>
    </source>
</evidence>
<organism evidence="3 4">
    <name type="scientific">Cryptococcus floricola</name>
    <dbReference type="NCBI Taxonomy" id="2591691"/>
    <lineage>
        <taxon>Eukaryota</taxon>
        <taxon>Fungi</taxon>
        <taxon>Dikarya</taxon>
        <taxon>Basidiomycota</taxon>
        <taxon>Agaricomycotina</taxon>
        <taxon>Tremellomycetes</taxon>
        <taxon>Tremellales</taxon>
        <taxon>Cryptococcaceae</taxon>
        <taxon>Cryptococcus</taxon>
    </lineage>
</organism>
<feature type="domain" description="Sfi1 spindle body" evidence="2">
    <location>
        <begin position="695"/>
        <end position="885"/>
    </location>
</feature>
<dbReference type="EMBL" id="NIDF01000002">
    <property type="protein sequence ID" value="TYJ58832.1"/>
    <property type="molecule type" value="Genomic_DNA"/>
</dbReference>
<feature type="compositionally biased region" description="Low complexity" evidence="1">
    <location>
        <begin position="958"/>
        <end position="978"/>
    </location>
</feature>
<feature type="domain" description="Sfi1 spindle body" evidence="2">
    <location>
        <begin position="472"/>
        <end position="682"/>
    </location>
</feature>
<dbReference type="Pfam" id="PF08457">
    <property type="entry name" value="Sfi1"/>
    <property type="match status" value="3"/>
</dbReference>
<gene>
    <name evidence="3" type="ORF">B9479_000264</name>
</gene>
<proteinExistence type="predicted"/>
<evidence type="ECO:0000313" key="4">
    <source>
        <dbReference type="Proteomes" id="UP000322245"/>
    </source>
</evidence>